<evidence type="ECO:0000256" key="3">
    <source>
        <dbReference type="ARBA" id="ARBA00022692"/>
    </source>
</evidence>
<dbReference type="SUPFAM" id="SSF53850">
    <property type="entry name" value="Periplasmic binding protein-like II"/>
    <property type="match status" value="1"/>
</dbReference>
<dbReference type="InterPro" id="IPR052192">
    <property type="entry name" value="Insect_Ionotropic_Sensory_Rcpt"/>
</dbReference>
<proteinExistence type="predicted"/>
<dbReference type="PANTHER" id="PTHR42643:SF24">
    <property type="entry name" value="IONOTROPIC RECEPTOR 60A"/>
    <property type="match status" value="1"/>
</dbReference>
<reference evidence="9" key="2">
    <citation type="journal article" date="2023" name="Commun. Biol.">
        <title>Intrasexual cuticular hydrocarbon dimorphism in a wasp sheds light on hydrocarbon biosynthesis genes in Hymenoptera.</title>
        <authorList>
            <person name="Moris V.C."/>
            <person name="Podsiadlowski L."/>
            <person name="Martin S."/>
            <person name="Oeyen J.P."/>
            <person name="Donath A."/>
            <person name="Petersen M."/>
            <person name="Wilbrandt J."/>
            <person name="Misof B."/>
            <person name="Liedtke D."/>
            <person name="Thamm M."/>
            <person name="Scheiner R."/>
            <person name="Schmitt T."/>
            <person name="Niehuis O."/>
        </authorList>
    </citation>
    <scope>NUCLEOTIDE SEQUENCE</scope>
    <source>
        <strain evidence="9">GBR_01_08_01A</strain>
    </source>
</reference>
<keyword evidence="7" id="KW-0325">Glycoprotein</keyword>
<dbReference type="Proteomes" id="UP001258017">
    <property type="component" value="Unassembled WGS sequence"/>
</dbReference>
<keyword evidence="5 8" id="KW-0472">Membrane</keyword>
<sequence>MKHILLIATIQGIFVPSDTIGGVIWSKSLGTFVPIFSVQPYSRLHWESLSKQREAETHNFQGRVVRFSYFQKNNIVDFTENNTKVSGLAGDVWNLLASTLNFTLKPIHSQELTIGSHVNGSYYGLLGELQRNETDIIPRVEMFSARYTAGDFTPALWNTLQRLYVQLEFTHNHNWIIYLFSWKVWYSIVLTYFVLTICTHASQMIYCRFFETKQRAFFADHCFYNFAMLCKQGCIPDEFNGKSRILEVTLGLFTSIIHIGLSALIFNYMTNEVYIFPFEDIKSLIKYTTYDVITVNGSIPHLALSTKQPIFIEILKAKRFLITQTDKEMYEKACSNEKKYALFTAVDLFEAEALNTCKLRPVGKPYYATWIASSINKGFKYKRTIDVGIIKLHEFGFISRLKAQRIRSG</sequence>
<name>A0AAD9VV95_9HYME</name>
<keyword evidence="6" id="KW-0675">Receptor</keyword>
<accession>A0AAD9VV95</accession>
<gene>
    <name evidence="9" type="ORF">KPH14_004177</name>
</gene>
<dbReference type="Gene3D" id="3.40.190.10">
    <property type="entry name" value="Periplasmic binding protein-like II"/>
    <property type="match status" value="3"/>
</dbReference>
<keyword evidence="4 8" id="KW-1133">Transmembrane helix</keyword>
<keyword evidence="10" id="KW-1185">Reference proteome</keyword>
<evidence type="ECO:0000256" key="1">
    <source>
        <dbReference type="ARBA" id="ARBA00004651"/>
    </source>
</evidence>
<protein>
    <submittedName>
        <fullName evidence="9">Uncharacterized protein</fullName>
    </submittedName>
</protein>
<evidence type="ECO:0000313" key="9">
    <source>
        <dbReference type="EMBL" id="KAK2588124.1"/>
    </source>
</evidence>
<organism evidence="9 10">
    <name type="scientific">Odynerus spinipes</name>
    <dbReference type="NCBI Taxonomy" id="1348599"/>
    <lineage>
        <taxon>Eukaryota</taxon>
        <taxon>Metazoa</taxon>
        <taxon>Ecdysozoa</taxon>
        <taxon>Arthropoda</taxon>
        <taxon>Hexapoda</taxon>
        <taxon>Insecta</taxon>
        <taxon>Pterygota</taxon>
        <taxon>Neoptera</taxon>
        <taxon>Endopterygota</taxon>
        <taxon>Hymenoptera</taxon>
        <taxon>Apocrita</taxon>
        <taxon>Aculeata</taxon>
        <taxon>Vespoidea</taxon>
        <taxon>Vespidae</taxon>
        <taxon>Eumeninae</taxon>
        <taxon>Odynerus</taxon>
    </lineage>
</organism>
<keyword evidence="3 8" id="KW-0812">Transmembrane</keyword>
<feature type="transmembrane region" description="Helical" evidence="8">
    <location>
        <begin position="175"/>
        <end position="195"/>
    </location>
</feature>
<reference evidence="9" key="1">
    <citation type="submission" date="2021-08" db="EMBL/GenBank/DDBJ databases">
        <authorList>
            <person name="Misof B."/>
            <person name="Oliver O."/>
            <person name="Podsiadlowski L."/>
            <person name="Donath A."/>
            <person name="Peters R."/>
            <person name="Mayer C."/>
            <person name="Rust J."/>
            <person name="Gunkel S."/>
            <person name="Lesny P."/>
            <person name="Martin S."/>
            <person name="Oeyen J.P."/>
            <person name="Petersen M."/>
            <person name="Panagiotis P."/>
            <person name="Wilbrandt J."/>
            <person name="Tanja T."/>
        </authorList>
    </citation>
    <scope>NUCLEOTIDE SEQUENCE</scope>
    <source>
        <strain evidence="9">GBR_01_08_01A</strain>
        <tissue evidence="9">Thorax + abdomen</tissue>
    </source>
</reference>
<evidence type="ECO:0000256" key="5">
    <source>
        <dbReference type="ARBA" id="ARBA00023136"/>
    </source>
</evidence>
<feature type="transmembrane region" description="Helical" evidence="8">
    <location>
        <begin position="248"/>
        <end position="269"/>
    </location>
</feature>
<evidence type="ECO:0000256" key="2">
    <source>
        <dbReference type="ARBA" id="ARBA00022475"/>
    </source>
</evidence>
<keyword evidence="2" id="KW-1003">Cell membrane</keyword>
<evidence type="ECO:0000313" key="10">
    <source>
        <dbReference type="Proteomes" id="UP001258017"/>
    </source>
</evidence>
<dbReference type="GO" id="GO:0005886">
    <property type="term" value="C:plasma membrane"/>
    <property type="evidence" value="ECO:0007669"/>
    <property type="project" value="UniProtKB-SubCell"/>
</dbReference>
<evidence type="ECO:0000256" key="4">
    <source>
        <dbReference type="ARBA" id="ARBA00022989"/>
    </source>
</evidence>
<dbReference type="AlphaFoldDB" id="A0AAD9VV95"/>
<evidence type="ECO:0000256" key="6">
    <source>
        <dbReference type="ARBA" id="ARBA00023170"/>
    </source>
</evidence>
<dbReference type="PANTHER" id="PTHR42643">
    <property type="entry name" value="IONOTROPIC RECEPTOR 20A-RELATED"/>
    <property type="match status" value="1"/>
</dbReference>
<evidence type="ECO:0000256" key="8">
    <source>
        <dbReference type="SAM" id="Phobius"/>
    </source>
</evidence>
<comment type="subcellular location">
    <subcellularLocation>
        <location evidence="1">Cell membrane</location>
        <topology evidence="1">Multi-pass membrane protein</topology>
    </subcellularLocation>
</comment>
<comment type="caution">
    <text evidence="9">The sequence shown here is derived from an EMBL/GenBank/DDBJ whole genome shotgun (WGS) entry which is preliminary data.</text>
</comment>
<dbReference type="EMBL" id="JAIFRP010000006">
    <property type="protein sequence ID" value="KAK2588124.1"/>
    <property type="molecule type" value="Genomic_DNA"/>
</dbReference>
<evidence type="ECO:0000256" key="7">
    <source>
        <dbReference type="ARBA" id="ARBA00023180"/>
    </source>
</evidence>